<dbReference type="STRING" id="1416801.SAMN05192553_101634"/>
<dbReference type="NCBIfam" id="TIGR00022">
    <property type="entry name" value="YhcH/YjgK/YiaL family protein"/>
    <property type="match status" value="1"/>
</dbReference>
<organism evidence="1 2">
    <name type="scientific">Cyclobacterium xiamenense</name>
    <dbReference type="NCBI Taxonomy" id="1297121"/>
    <lineage>
        <taxon>Bacteria</taxon>
        <taxon>Pseudomonadati</taxon>
        <taxon>Bacteroidota</taxon>
        <taxon>Cytophagia</taxon>
        <taxon>Cytophagales</taxon>
        <taxon>Cyclobacteriaceae</taxon>
        <taxon>Cyclobacterium</taxon>
    </lineage>
</organism>
<dbReference type="GO" id="GO:0005829">
    <property type="term" value="C:cytosol"/>
    <property type="evidence" value="ECO:0007669"/>
    <property type="project" value="TreeGrafter"/>
</dbReference>
<protein>
    <submittedName>
        <fullName evidence="1">YhcH/YjgK/YiaL family protein</fullName>
    </submittedName>
</protein>
<dbReference type="Gene3D" id="2.60.120.370">
    <property type="entry name" value="YhcH/YjgK/YiaL"/>
    <property type="match status" value="1"/>
</dbReference>
<proteinExistence type="predicted"/>
<name>A0A1H6U4L8_9BACT</name>
<sequence>MILDTLANSKKYHAVHPLFAAAFDYLSKQDLSSLEDGKYAIDGDKLVAAVFTKPAKTAEEANEKFECHDRHIDIQVCISGKESIGWKPREKCTQPKGSYNPEKDVSFYADAPQMYFGMEPGQFVILFPEDVHSPMIGEGALKKMVIKVLI</sequence>
<dbReference type="SUPFAM" id="SSF51197">
    <property type="entry name" value="Clavaminate synthase-like"/>
    <property type="match status" value="1"/>
</dbReference>
<reference evidence="2" key="1">
    <citation type="submission" date="2016-10" db="EMBL/GenBank/DDBJ databases">
        <authorList>
            <person name="Varghese N."/>
            <person name="Submissions S."/>
        </authorList>
    </citation>
    <scope>NUCLEOTIDE SEQUENCE [LARGE SCALE GENOMIC DNA]</scope>
    <source>
        <strain evidence="2">IBRC-M 10761</strain>
    </source>
</reference>
<dbReference type="InterPro" id="IPR037012">
    <property type="entry name" value="NanQ/TabA/YiaL_sf"/>
</dbReference>
<dbReference type="Proteomes" id="UP000199403">
    <property type="component" value="Unassembled WGS sequence"/>
</dbReference>
<dbReference type="OrthoDB" id="9792756at2"/>
<dbReference type="EMBL" id="FNZH01000001">
    <property type="protein sequence ID" value="SEI87241.1"/>
    <property type="molecule type" value="Genomic_DNA"/>
</dbReference>
<gene>
    <name evidence="1" type="ORF">SAMN05192553_101634</name>
</gene>
<evidence type="ECO:0000313" key="2">
    <source>
        <dbReference type="Proteomes" id="UP000199403"/>
    </source>
</evidence>
<dbReference type="RefSeq" id="WP_092169327.1">
    <property type="nucleotide sequence ID" value="NZ_FNZH01000001.1"/>
</dbReference>
<dbReference type="InterPro" id="IPR004375">
    <property type="entry name" value="NanQ/TabA/YiaL"/>
</dbReference>
<evidence type="ECO:0000313" key="1">
    <source>
        <dbReference type="EMBL" id="SEI87241.1"/>
    </source>
</evidence>
<accession>A0A1H6U4L8</accession>
<keyword evidence="2" id="KW-1185">Reference proteome</keyword>
<dbReference type="Pfam" id="PF04074">
    <property type="entry name" value="DUF386"/>
    <property type="match status" value="1"/>
</dbReference>
<dbReference type="AlphaFoldDB" id="A0A1H6U4L8"/>
<dbReference type="PANTHER" id="PTHR34986">
    <property type="entry name" value="EVOLVED BETA-GALACTOSIDASE SUBUNIT BETA"/>
    <property type="match status" value="1"/>
</dbReference>
<dbReference type="PANTHER" id="PTHR34986:SF1">
    <property type="entry name" value="PROTEIN YIAL"/>
    <property type="match status" value="1"/>
</dbReference>